<sequence>QGSAPRRSQCSGSPLHLRSGLSAGATGGSAAPLYPRSGRLLCFTGEASGNPRSTEQNAETKRSSWFNAL</sequence>
<dbReference type="AlphaFoldDB" id="A0A8C5SN13"/>
<feature type="region of interest" description="Disordered" evidence="1">
    <location>
        <begin position="1"/>
        <end position="30"/>
    </location>
</feature>
<evidence type="ECO:0000256" key="1">
    <source>
        <dbReference type="SAM" id="MobiDB-lite"/>
    </source>
</evidence>
<feature type="compositionally biased region" description="Polar residues" evidence="1">
    <location>
        <begin position="50"/>
        <end position="69"/>
    </location>
</feature>
<feature type="compositionally biased region" description="Polar residues" evidence="1">
    <location>
        <begin position="1"/>
        <end position="12"/>
    </location>
</feature>
<keyword evidence="3" id="KW-1185">Reference proteome</keyword>
<dbReference type="Proteomes" id="UP000694406">
    <property type="component" value="Unplaced"/>
</dbReference>
<reference evidence="2" key="1">
    <citation type="submission" date="2025-08" db="UniProtKB">
        <authorList>
            <consortium name="Ensembl"/>
        </authorList>
    </citation>
    <scope>IDENTIFICATION</scope>
</reference>
<evidence type="ECO:0000313" key="3">
    <source>
        <dbReference type="Proteomes" id="UP000694406"/>
    </source>
</evidence>
<dbReference type="Ensembl" id="ENSLLTT00000021155.1">
    <property type="protein sequence ID" value="ENSLLTP00000020400.1"/>
    <property type="gene ID" value="ENSLLTG00000015282.1"/>
</dbReference>
<protein>
    <submittedName>
        <fullName evidence="2">Uncharacterized protein</fullName>
    </submittedName>
</protein>
<accession>A0A8C5SN13</accession>
<reference evidence="2" key="2">
    <citation type="submission" date="2025-09" db="UniProtKB">
        <authorList>
            <consortium name="Ensembl"/>
        </authorList>
    </citation>
    <scope>IDENTIFICATION</scope>
</reference>
<evidence type="ECO:0000313" key="2">
    <source>
        <dbReference type="Ensembl" id="ENSLLTP00000020400.1"/>
    </source>
</evidence>
<feature type="compositionally biased region" description="Low complexity" evidence="1">
    <location>
        <begin position="19"/>
        <end position="30"/>
    </location>
</feature>
<feature type="region of interest" description="Disordered" evidence="1">
    <location>
        <begin position="45"/>
        <end position="69"/>
    </location>
</feature>
<name>A0A8C5SN13_LATLA</name>
<proteinExistence type="predicted"/>
<organism evidence="2 3">
    <name type="scientific">Laticauda laticaudata</name>
    <name type="common">Blue-ringed sea krait</name>
    <name type="synonym">Blue-lipped sea krait</name>
    <dbReference type="NCBI Taxonomy" id="8630"/>
    <lineage>
        <taxon>Eukaryota</taxon>
        <taxon>Metazoa</taxon>
        <taxon>Chordata</taxon>
        <taxon>Craniata</taxon>
        <taxon>Vertebrata</taxon>
        <taxon>Euteleostomi</taxon>
        <taxon>Lepidosauria</taxon>
        <taxon>Squamata</taxon>
        <taxon>Bifurcata</taxon>
        <taxon>Unidentata</taxon>
        <taxon>Episquamata</taxon>
        <taxon>Toxicofera</taxon>
        <taxon>Serpentes</taxon>
        <taxon>Colubroidea</taxon>
        <taxon>Elapidae</taxon>
        <taxon>Laticaudinae</taxon>
        <taxon>Laticauda</taxon>
    </lineage>
</organism>